<dbReference type="InterPro" id="IPR009057">
    <property type="entry name" value="Homeodomain-like_sf"/>
</dbReference>
<proteinExistence type="predicted"/>
<dbReference type="InterPro" id="IPR050109">
    <property type="entry name" value="HTH-type_TetR-like_transc_reg"/>
</dbReference>
<keyword evidence="3" id="KW-0804">Transcription</keyword>
<dbReference type="InterPro" id="IPR036271">
    <property type="entry name" value="Tet_transcr_reg_TetR-rel_C_sf"/>
</dbReference>
<feature type="domain" description="HTH tetR-type" evidence="5">
    <location>
        <begin position="11"/>
        <end position="69"/>
    </location>
</feature>
<dbReference type="EMBL" id="JBHTBH010000001">
    <property type="protein sequence ID" value="MFC7326873.1"/>
    <property type="molecule type" value="Genomic_DNA"/>
</dbReference>
<evidence type="ECO:0000313" key="7">
    <source>
        <dbReference type="Proteomes" id="UP001596540"/>
    </source>
</evidence>
<dbReference type="InterPro" id="IPR001647">
    <property type="entry name" value="HTH_TetR"/>
</dbReference>
<evidence type="ECO:0000256" key="1">
    <source>
        <dbReference type="ARBA" id="ARBA00023015"/>
    </source>
</evidence>
<dbReference type="Pfam" id="PF00440">
    <property type="entry name" value="TetR_N"/>
    <property type="match status" value="1"/>
</dbReference>
<sequence>MNTAAPTGTRARTRRAILDAAVSVLARNIAASLADIAAAAGVGRTTIHRYFPERSDLLAALGTHVMEQVRQATERARLDDGTAAEALERLCQEYFEIGDGLLLTFDNPDVANWADWEDDPETDQSMTRLVERGHADGTIDPHMPAQWVMGLLWALLYAAWHHVREDGATRHGAVDLCLRTLRRSIRPGD</sequence>
<evidence type="ECO:0000256" key="4">
    <source>
        <dbReference type="PROSITE-ProRule" id="PRU00335"/>
    </source>
</evidence>
<dbReference type="RefSeq" id="WP_379868832.1">
    <property type="nucleotide sequence ID" value="NZ_JBHTBH010000001.1"/>
</dbReference>
<gene>
    <name evidence="6" type="ORF">ACFQRF_03880</name>
</gene>
<dbReference type="Gene3D" id="1.10.357.10">
    <property type="entry name" value="Tetracycline Repressor, domain 2"/>
    <property type="match status" value="1"/>
</dbReference>
<evidence type="ECO:0000256" key="2">
    <source>
        <dbReference type="ARBA" id="ARBA00023125"/>
    </source>
</evidence>
<dbReference type="SUPFAM" id="SSF48498">
    <property type="entry name" value="Tetracyclin repressor-like, C-terminal domain"/>
    <property type="match status" value="1"/>
</dbReference>
<protein>
    <submittedName>
        <fullName evidence="6">TetR/AcrR family transcriptional regulator</fullName>
    </submittedName>
</protein>
<reference evidence="7" key="1">
    <citation type="journal article" date="2019" name="Int. J. Syst. Evol. Microbiol.">
        <title>The Global Catalogue of Microorganisms (GCM) 10K type strain sequencing project: providing services to taxonomists for standard genome sequencing and annotation.</title>
        <authorList>
            <consortium name="The Broad Institute Genomics Platform"/>
            <consortium name="The Broad Institute Genome Sequencing Center for Infectious Disease"/>
            <person name="Wu L."/>
            <person name="Ma J."/>
        </authorList>
    </citation>
    <scope>NUCLEOTIDE SEQUENCE [LARGE SCALE GENOMIC DNA]</scope>
    <source>
        <strain evidence="7">CGMCC 4.7382</strain>
    </source>
</reference>
<dbReference type="Proteomes" id="UP001596540">
    <property type="component" value="Unassembled WGS sequence"/>
</dbReference>
<dbReference type="PANTHER" id="PTHR30055">
    <property type="entry name" value="HTH-TYPE TRANSCRIPTIONAL REGULATOR RUTR"/>
    <property type="match status" value="1"/>
</dbReference>
<accession>A0ABW2KC87</accession>
<name>A0ABW2KC87_9ACTN</name>
<evidence type="ECO:0000256" key="3">
    <source>
        <dbReference type="ARBA" id="ARBA00023163"/>
    </source>
</evidence>
<dbReference type="PROSITE" id="PS50977">
    <property type="entry name" value="HTH_TETR_2"/>
    <property type="match status" value="1"/>
</dbReference>
<keyword evidence="7" id="KW-1185">Reference proteome</keyword>
<evidence type="ECO:0000313" key="6">
    <source>
        <dbReference type="EMBL" id="MFC7326873.1"/>
    </source>
</evidence>
<dbReference type="PANTHER" id="PTHR30055:SF234">
    <property type="entry name" value="HTH-TYPE TRANSCRIPTIONAL REGULATOR BETI"/>
    <property type="match status" value="1"/>
</dbReference>
<dbReference type="SUPFAM" id="SSF46689">
    <property type="entry name" value="Homeodomain-like"/>
    <property type="match status" value="1"/>
</dbReference>
<keyword evidence="2 4" id="KW-0238">DNA-binding</keyword>
<feature type="DNA-binding region" description="H-T-H motif" evidence="4">
    <location>
        <begin position="32"/>
        <end position="51"/>
    </location>
</feature>
<organism evidence="6 7">
    <name type="scientific">Marinactinospora rubrisoli</name>
    <dbReference type="NCBI Taxonomy" id="2715399"/>
    <lineage>
        <taxon>Bacteria</taxon>
        <taxon>Bacillati</taxon>
        <taxon>Actinomycetota</taxon>
        <taxon>Actinomycetes</taxon>
        <taxon>Streptosporangiales</taxon>
        <taxon>Nocardiopsidaceae</taxon>
        <taxon>Marinactinospora</taxon>
    </lineage>
</organism>
<evidence type="ECO:0000259" key="5">
    <source>
        <dbReference type="PROSITE" id="PS50977"/>
    </source>
</evidence>
<keyword evidence="1" id="KW-0805">Transcription regulation</keyword>
<comment type="caution">
    <text evidence="6">The sequence shown here is derived from an EMBL/GenBank/DDBJ whole genome shotgun (WGS) entry which is preliminary data.</text>
</comment>